<evidence type="ECO:0000313" key="4">
    <source>
        <dbReference type="Proteomes" id="UP000541058"/>
    </source>
</evidence>
<dbReference type="GO" id="GO:0003700">
    <property type="term" value="F:DNA-binding transcription factor activity"/>
    <property type="evidence" value="ECO:0007669"/>
    <property type="project" value="InterPro"/>
</dbReference>
<dbReference type="CDD" id="cd06171">
    <property type="entry name" value="Sigma70_r4"/>
    <property type="match status" value="1"/>
</dbReference>
<proteinExistence type="predicted"/>
<protein>
    <submittedName>
        <fullName evidence="3">Sigma-70 family RNA polymerase sigma factor</fullName>
    </submittedName>
</protein>
<dbReference type="InterPro" id="IPR007630">
    <property type="entry name" value="RNA_pol_sigma70_r4"/>
</dbReference>
<evidence type="ECO:0000259" key="2">
    <source>
        <dbReference type="Pfam" id="PF04545"/>
    </source>
</evidence>
<evidence type="ECO:0000313" key="3">
    <source>
        <dbReference type="EMBL" id="NLJ19458.1"/>
    </source>
</evidence>
<dbReference type="NCBIfam" id="TIGR02937">
    <property type="entry name" value="sigma70-ECF"/>
    <property type="match status" value="1"/>
</dbReference>
<dbReference type="SUPFAM" id="SSF88659">
    <property type="entry name" value="Sigma3 and sigma4 domains of RNA polymerase sigma factors"/>
    <property type="match status" value="1"/>
</dbReference>
<gene>
    <name evidence="3" type="ORF">GX355_11435</name>
</gene>
<accession>A0A7X8C5P4</accession>
<keyword evidence="1" id="KW-0175">Coiled coil</keyword>
<dbReference type="InterPro" id="IPR014284">
    <property type="entry name" value="RNA_pol_sigma-70_dom"/>
</dbReference>
<dbReference type="InterPro" id="IPR013324">
    <property type="entry name" value="RNA_pol_sigma_r3/r4-like"/>
</dbReference>
<dbReference type="Pfam" id="PF04545">
    <property type="entry name" value="Sigma70_r4"/>
    <property type="match status" value="1"/>
</dbReference>
<dbReference type="AlphaFoldDB" id="A0A7X8C5P4"/>
<sequence length="167" mass="19365">MKKIAKRYKTSQKKRNKYVYEFANGERTIIYPGENGVTEVDIQLNHSLDDEEVRAWNRDIYKTNHYIEDFESVVEPDCNSILKDAHSDPLRILLKDEVEVEIENLKELLNQQVENLTDKQQVVVKKSFFEGKTNVEIAKEENVSEAAIRKRLKGALQALRKGLQKGS</sequence>
<dbReference type="GO" id="GO:0006352">
    <property type="term" value="P:DNA-templated transcription initiation"/>
    <property type="evidence" value="ECO:0007669"/>
    <property type="project" value="InterPro"/>
</dbReference>
<feature type="coiled-coil region" evidence="1">
    <location>
        <begin position="91"/>
        <end position="122"/>
    </location>
</feature>
<dbReference type="EMBL" id="JAAYSM010000405">
    <property type="protein sequence ID" value="NLJ19458.1"/>
    <property type="molecule type" value="Genomic_DNA"/>
</dbReference>
<dbReference type="Gene3D" id="1.10.10.10">
    <property type="entry name" value="Winged helix-like DNA-binding domain superfamily/Winged helix DNA-binding domain"/>
    <property type="match status" value="1"/>
</dbReference>
<comment type="caution">
    <text evidence="3">The sequence shown here is derived from an EMBL/GenBank/DDBJ whole genome shotgun (WGS) entry which is preliminary data.</text>
</comment>
<reference evidence="3 4" key="1">
    <citation type="journal article" date="2020" name="Biotechnol. Biofuels">
        <title>New insights from the biogas microbiome by comprehensive genome-resolved metagenomics of nearly 1600 species originating from multiple anaerobic digesters.</title>
        <authorList>
            <person name="Campanaro S."/>
            <person name="Treu L."/>
            <person name="Rodriguez-R L.M."/>
            <person name="Kovalovszki A."/>
            <person name="Ziels R.M."/>
            <person name="Maus I."/>
            <person name="Zhu X."/>
            <person name="Kougias P.G."/>
            <person name="Basile A."/>
            <person name="Luo G."/>
            <person name="Schluter A."/>
            <person name="Konstantinidis K.T."/>
            <person name="Angelidaki I."/>
        </authorList>
    </citation>
    <scope>NUCLEOTIDE SEQUENCE [LARGE SCALE GENOMIC DNA]</scope>
    <source>
        <strain evidence="3">AS23ysBPME_34</strain>
    </source>
</reference>
<dbReference type="RefSeq" id="WP_276650021.1">
    <property type="nucleotide sequence ID" value="NZ_JAAYSM010000405.1"/>
</dbReference>
<evidence type="ECO:0000256" key="1">
    <source>
        <dbReference type="SAM" id="Coils"/>
    </source>
</evidence>
<dbReference type="InterPro" id="IPR036388">
    <property type="entry name" value="WH-like_DNA-bd_sf"/>
</dbReference>
<organism evidence="3 4">
    <name type="scientific">Globicatella sulfidifaciens</name>
    <dbReference type="NCBI Taxonomy" id="136093"/>
    <lineage>
        <taxon>Bacteria</taxon>
        <taxon>Bacillati</taxon>
        <taxon>Bacillota</taxon>
        <taxon>Bacilli</taxon>
        <taxon>Lactobacillales</taxon>
        <taxon>Aerococcaceae</taxon>
        <taxon>Globicatella</taxon>
    </lineage>
</organism>
<name>A0A7X8C5P4_9LACT</name>
<dbReference type="Proteomes" id="UP000541058">
    <property type="component" value="Unassembled WGS sequence"/>
</dbReference>
<feature type="domain" description="RNA polymerase sigma-70 region 4" evidence="2">
    <location>
        <begin position="115"/>
        <end position="161"/>
    </location>
</feature>